<dbReference type="EMBL" id="CM001223">
    <property type="protein sequence ID" value="KEH22826.1"/>
    <property type="molecule type" value="Genomic_DNA"/>
</dbReference>
<organism evidence="1 3">
    <name type="scientific">Medicago truncatula</name>
    <name type="common">Barrel medic</name>
    <name type="synonym">Medicago tribuloides</name>
    <dbReference type="NCBI Taxonomy" id="3880"/>
    <lineage>
        <taxon>Eukaryota</taxon>
        <taxon>Viridiplantae</taxon>
        <taxon>Streptophyta</taxon>
        <taxon>Embryophyta</taxon>
        <taxon>Tracheophyta</taxon>
        <taxon>Spermatophyta</taxon>
        <taxon>Magnoliopsida</taxon>
        <taxon>eudicotyledons</taxon>
        <taxon>Gunneridae</taxon>
        <taxon>Pentapetalae</taxon>
        <taxon>rosids</taxon>
        <taxon>fabids</taxon>
        <taxon>Fabales</taxon>
        <taxon>Fabaceae</taxon>
        <taxon>Papilionoideae</taxon>
        <taxon>50 kb inversion clade</taxon>
        <taxon>NPAAA clade</taxon>
        <taxon>Hologalegina</taxon>
        <taxon>IRL clade</taxon>
        <taxon>Trifolieae</taxon>
        <taxon>Medicago</taxon>
    </lineage>
</organism>
<reference evidence="1 3" key="1">
    <citation type="journal article" date="2011" name="Nature">
        <title>The Medicago genome provides insight into the evolution of rhizobial symbioses.</title>
        <authorList>
            <person name="Young N.D."/>
            <person name="Debelle F."/>
            <person name="Oldroyd G.E."/>
            <person name="Geurts R."/>
            <person name="Cannon S.B."/>
            <person name="Udvardi M.K."/>
            <person name="Benedito V.A."/>
            <person name="Mayer K.F."/>
            <person name="Gouzy J."/>
            <person name="Schoof H."/>
            <person name="Van de Peer Y."/>
            <person name="Proost S."/>
            <person name="Cook D.R."/>
            <person name="Meyers B.C."/>
            <person name="Spannagl M."/>
            <person name="Cheung F."/>
            <person name="De Mita S."/>
            <person name="Krishnakumar V."/>
            <person name="Gundlach H."/>
            <person name="Zhou S."/>
            <person name="Mudge J."/>
            <person name="Bharti A.K."/>
            <person name="Murray J.D."/>
            <person name="Naoumkina M.A."/>
            <person name="Rosen B."/>
            <person name="Silverstein K.A."/>
            <person name="Tang H."/>
            <person name="Rombauts S."/>
            <person name="Zhao P.X."/>
            <person name="Zhou P."/>
            <person name="Barbe V."/>
            <person name="Bardou P."/>
            <person name="Bechner M."/>
            <person name="Bellec A."/>
            <person name="Berger A."/>
            <person name="Berges H."/>
            <person name="Bidwell S."/>
            <person name="Bisseling T."/>
            <person name="Choisne N."/>
            <person name="Couloux A."/>
            <person name="Denny R."/>
            <person name="Deshpande S."/>
            <person name="Dai X."/>
            <person name="Doyle J.J."/>
            <person name="Dudez A.M."/>
            <person name="Farmer A.D."/>
            <person name="Fouteau S."/>
            <person name="Franken C."/>
            <person name="Gibelin C."/>
            <person name="Gish J."/>
            <person name="Goldstein S."/>
            <person name="Gonzalez A.J."/>
            <person name="Green P.J."/>
            <person name="Hallab A."/>
            <person name="Hartog M."/>
            <person name="Hua A."/>
            <person name="Humphray S.J."/>
            <person name="Jeong D.H."/>
            <person name="Jing Y."/>
            <person name="Jocker A."/>
            <person name="Kenton S.M."/>
            <person name="Kim D.J."/>
            <person name="Klee K."/>
            <person name="Lai H."/>
            <person name="Lang C."/>
            <person name="Lin S."/>
            <person name="Macmil S.L."/>
            <person name="Magdelenat G."/>
            <person name="Matthews L."/>
            <person name="McCorrison J."/>
            <person name="Monaghan E.L."/>
            <person name="Mun J.H."/>
            <person name="Najar F.Z."/>
            <person name="Nicholson C."/>
            <person name="Noirot C."/>
            <person name="O'Bleness M."/>
            <person name="Paule C.R."/>
            <person name="Poulain J."/>
            <person name="Prion F."/>
            <person name="Qin B."/>
            <person name="Qu C."/>
            <person name="Retzel E.F."/>
            <person name="Riddle C."/>
            <person name="Sallet E."/>
            <person name="Samain S."/>
            <person name="Samson N."/>
            <person name="Sanders I."/>
            <person name="Saurat O."/>
            <person name="Scarpelli C."/>
            <person name="Schiex T."/>
            <person name="Segurens B."/>
            <person name="Severin A.J."/>
            <person name="Sherrier D.J."/>
            <person name="Shi R."/>
            <person name="Sims S."/>
            <person name="Singer S.R."/>
            <person name="Sinharoy S."/>
            <person name="Sterck L."/>
            <person name="Viollet A."/>
            <person name="Wang B.B."/>
            <person name="Wang K."/>
            <person name="Wang M."/>
            <person name="Wang X."/>
            <person name="Warfsmann J."/>
            <person name="Weissenbach J."/>
            <person name="White D.D."/>
            <person name="White J.D."/>
            <person name="Wiley G.B."/>
            <person name="Wincker P."/>
            <person name="Xing Y."/>
            <person name="Yang L."/>
            <person name="Yao Z."/>
            <person name="Ying F."/>
            <person name="Zhai J."/>
            <person name="Zhou L."/>
            <person name="Zuber A."/>
            <person name="Denarie J."/>
            <person name="Dixon R.A."/>
            <person name="May G.D."/>
            <person name="Schwartz D.C."/>
            <person name="Rogers J."/>
            <person name="Quetier F."/>
            <person name="Town C.D."/>
            <person name="Roe B.A."/>
        </authorList>
    </citation>
    <scope>NUCLEOTIDE SEQUENCE [LARGE SCALE GENOMIC DNA]</scope>
    <source>
        <strain evidence="1">A17</strain>
        <strain evidence="2 3">cv. Jemalong A17</strain>
    </source>
</reference>
<reference evidence="1 3" key="2">
    <citation type="journal article" date="2014" name="BMC Genomics">
        <title>An improved genome release (version Mt4.0) for the model legume Medicago truncatula.</title>
        <authorList>
            <person name="Tang H."/>
            <person name="Krishnakumar V."/>
            <person name="Bidwell S."/>
            <person name="Rosen B."/>
            <person name="Chan A."/>
            <person name="Zhou S."/>
            <person name="Gentzbittel L."/>
            <person name="Childs K.L."/>
            <person name="Yandell M."/>
            <person name="Gundlach H."/>
            <person name="Mayer K.F."/>
            <person name="Schwartz D.C."/>
            <person name="Town C.D."/>
        </authorList>
    </citation>
    <scope>GENOME REANNOTATION</scope>
    <source>
        <strain evidence="1">A17</strain>
        <strain evidence="2 3">cv. Jemalong A17</strain>
    </source>
</reference>
<evidence type="ECO:0000313" key="3">
    <source>
        <dbReference type="Proteomes" id="UP000002051"/>
    </source>
</evidence>
<reference evidence="2" key="3">
    <citation type="submission" date="2015-04" db="UniProtKB">
        <authorList>
            <consortium name="EnsemblPlants"/>
        </authorList>
    </citation>
    <scope>IDENTIFICATION</scope>
    <source>
        <strain evidence="2">cv. Jemalong A17</strain>
    </source>
</reference>
<sequence length="114" mass="12510">MNQSSNLILPKSQSLSVTKRLNPNSVLFKCFVFYTLSQYSSDEGMVVHDTSASIQGLGGPITRARTKKAKEALTQLMAKVLESKPTLESMDDKMVMCIKPLEEGWGASVAAHFI</sequence>
<gene>
    <name evidence="1" type="ordered locus">MTR_7g059155</name>
</gene>
<accession>A0A072U070</accession>
<keyword evidence="3" id="KW-1185">Reference proteome</keyword>
<proteinExistence type="predicted"/>
<dbReference type="HOGENOM" id="CLU_2124778_0_0_1"/>
<name>A0A072U070_MEDTR</name>
<dbReference type="EnsemblPlants" id="KEH22826">
    <property type="protein sequence ID" value="KEH22826"/>
    <property type="gene ID" value="MTR_7g059155"/>
</dbReference>
<evidence type="ECO:0000313" key="1">
    <source>
        <dbReference type="EMBL" id="KEH22826.1"/>
    </source>
</evidence>
<protein>
    <submittedName>
        <fullName evidence="1 2">Uncharacterized protein</fullName>
    </submittedName>
</protein>
<evidence type="ECO:0000313" key="2">
    <source>
        <dbReference type="EnsemblPlants" id="KEH22826"/>
    </source>
</evidence>
<dbReference type="AlphaFoldDB" id="A0A072U070"/>
<dbReference type="Proteomes" id="UP000002051">
    <property type="component" value="Unassembled WGS sequence"/>
</dbReference>